<dbReference type="Pfam" id="PF04341">
    <property type="entry name" value="DUF485"/>
    <property type="match status" value="1"/>
</dbReference>
<dbReference type="EMBL" id="BAAAPC010000004">
    <property type="protein sequence ID" value="GAA1987495.1"/>
    <property type="molecule type" value="Genomic_DNA"/>
</dbReference>
<keyword evidence="4" id="KW-1185">Reference proteome</keyword>
<proteinExistence type="predicted"/>
<sequence length="139" mass="15393">MVPEVKEAEPLRGVGEQRGRSQGATMSAVFASWNPQFVTLRRRSMAQMIILVATVLAWYLGYLFLSAYQRDVMGYQVVGSVNVALIVGVGQFVSTFFIAWAYGRYTRRRLDPLAEQIRTGSDNGDADTRTCHGGKAGRP</sequence>
<comment type="caution">
    <text evidence="3">The sequence shown here is derived from an EMBL/GenBank/DDBJ whole genome shotgun (WGS) entry which is preliminary data.</text>
</comment>
<dbReference type="PANTHER" id="PTHR38441:SF1">
    <property type="entry name" value="MEMBRANE PROTEIN"/>
    <property type="match status" value="1"/>
</dbReference>
<dbReference type="SUPFAM" id="SSF103473">
    <property type="entry name" value="MFS general substrate transporter"/>
    <property type="match status" value="1"/>
</dbReference>
<evidence type="ECO:0000313" key="4">
    <source>
        <dbReference type="Proteomes" id="UP001501585"/>
    </source>
</evidence>
<evidence type="ECO:0000313" key="3">
    <source>
        <dbReference type="EMBL" id="GAA1987495.1"/>
    </source>
</evidence>
<gene>
    <name evidence="3" type="ORF">GCM10009799_11370</name>
</gene>
<reference evidence="3 4" key="1">
    <citation type="journal article" date="2019" name="Int. J. Syst. Evol. Microbiol.">
        <title>The Global Catalogue of Microorganisms (GCM) 10K type strain sequencing project: providing services to taxonomists for standard genome sequencing and annotation.</title>
        <authorList>
            <consortium name="The Broad Institute Genomics Platform"/>
            <consortium name="The Broad Institute Genome Sequencing Center for Infectious Disease"/>
            <person name="Wu L."/>
            <person name="Ma J."/>
        </authorList>
    </citation>
    <scope>NUCLEOTIDE SEQUENCE [LARGE SCALE GENOMIC DNA]</scope>
    <source>
        <strain evidence="3 4">JCM 15313</strain>
    </source>
</reference>
<feature type="transmembrane region" description="Helical" evidence="2">
    <location>
        <begin position="48"/>
        <end position="68"/>
    </location>
</feature>
<feature type="region of interest" description="Disordered" evidence="1">
    <location>
        <begin position="117"/>
        <end position="139"/>
    </location>
</feature>
<organism evidence="3 4">
    <name type="scientific">Nocardiopsis rhodophaea</name>
    <dbReference type="NCBI Taxonomy" id="280238"/>
    <lineage>
        <taxon>Bacteria</taxon>
        <taxon>Bacillati</taxon>
        <taxon>Actinomycetota</taxon>
        <taxon>Actinomycetes</taxon>
        <taxon>Streptosporangiales</taxon>
        <taxon>Nocardiopsidaceae</taxon>
        <taxon>Nocardiopsis</taxon>
    </lineage>
</organism>
<feature type="transmembrane region" description="Helical" evidence="2">
    <location>
        <begin position="80"/>
        <end position="102"/>
    </location>
</feature>
<name>A0ABN2SIT0_9ACTN</name>
<accession>A0ABN2SIT0</accession>
<evidence type="ECO:0000256" key="1">
    <source>
        <dbReference type="SAM" id="MobiDB-lite"/>
    </source>
</evidence>
<protein>
    <submittedName>
        <fullName evidence="3">DUF485 domain-containing protein</fullName>
    </submittedName>
</protein>
<keyword evidence="2" id="KW-1133">Transmembrane helix</keyword>
<dbReference type="Proteomes" id="UP001501585">
    <property type="component" value="Unassembled WGS sequence"/>
</dbReference>
<dbReference type="InterPro" id="IPR007436">
    <property type="entry name" value="DUF485"/>
</dbReference>
<dbReference type="InterPro" id="IPR036259">
    <property type="entry name" value="MFS_trans_sf"/>
</dbReference>
<feature type="compositionally biased region" description="Basic and acidic residues" evidence="1">
    <location>
        <begin position="1"/>
        <end position="19"/>
    </location>
</feature>
<keyword evidence="2" id="KW-0472">Membrane</keyword>
<keyword evidence="2" id="KW-0812">Transmembrane</keyword>
<dbReference type="PANTHER" id="PTHR38441">
    <property type="entry name" value="INTEGRAL MEMBRANE PROTEIN-RELATED"/>
    <property type="match status" value="1"/>
</dbReference>
<feature type="region of interest" description="Disordered" evidence="1">
    <location>
        <begin position="1"/>
        <end position="20"/>
    </location>
</feature>
<evidence type="ECO:0000256" key="2">
    <source>
        <dbReference type="SAM" id="Phobius"/>
    </source>
</evidence>